<proteinExistence type="predicted"/>
<reference evidence="1" key="1">
    <citation type="journal article" date="2019" name="Sci. Rep.">
        <title>Draft genome of Tanacetum cinerariifolium, the natural source of mosquito coil.</title>
        <authorList>
            <person name="Yamashiro T."/>
            <person name="Shiraishi A."/>
            <person name="Satake H."/>
            <person name="Nakayama K."/>
        </authorList>
    </citation>
    <scope>NUCLEOTIDE SEQUENCE</scope>
</reference>
<protein>
    <submittedName>
        <fullName evidence="1">Uncharacterized protein</fullName>
    </submittedName>
</protein>
<dbReference type="AlphaFoldDB" id="A0A699IQ44"/>
<evidence type="ECO:0000313" key="1">
    <source>
        <dbReference type="EMBL" id="GEZ74793.1"/>
    </source>
</evidence>
<gene>
    <name evidence="1" type="ORF">Tci_546766</name>
</gene>
<organism evidence="1">
    <name type="scientific">Tanacetum cinerariifolium</name>
    <name type="common">Dalmatian daisy</name>
    <name type="synonym">Chrysanthemum cinerariifolium</name>
    <dbReference type="NCBI Taxonomy" id="118510"/>
    <lineage>
        <taxon>Eukaryota</taxon>
        <taxon>Viridiplantae</taxon>
        <taxon>Streptophyta</taxon>
        <taxon>Embryophyta</taxon>
        <taxon>Tracheophyta</taxon>
        <taxon>Spermatophyta</taxon>
        <taxon>Magnoliopsida</taxon>
        <taxon>eudicotyledons</taxon>
        <taxon>Gunneridae</taxon>
        <taxon>Pentapetalae</taxon>
        <taxon>asterids</taxon>
        <taxon>campanulids</taxon>
        <taxon>Asterales</taxon>
        <taxon>Asteraceae</taxon>
        <taxon>Asteroideae</taxon>
        <taxon>Anthemideae</taxon>
        <taxon>Anthemidinae</taxon>
        <taxon>Tanacetum</taxon>
    </lineage>
</organism>
<dbReference type="EMBL" id="BKCJ010318295">
    <property type="protein sequence ID" value="GEZ74793.1"/>
    <property type="molecule type" value="Genomic_DNA"/>
</dbReference>
<name>A0A699IQ44_TANCI</name>
<comment type="caution">
    <text evidence="1">The sequence shown here is derived from an EMBL/GenBank/DDBJ whole genome shotgun (WGS) entry which is preliminary data.</text>
</comment>
<sequence>MIPQRGRGGYSQRGRGNDPWILMSRYLDNAPYAAHAYKGRTYYENILKFTGSIEVTHFTAANSNVYNFSKVLIKHIIPAEEWGLKYLKEMKEDLVKNFEYQKSNSSMKASSEDENQFNCLAGESQELEDPEEIHLEDIFEEIKNTVSRRISKGESSNLNQKAP</sequence>
<accession>A0A699IQ44</accession>
<feature type="non-terminal residue" evidence="1">
    <location>
        <position position="163"/>
    </location>
</feature>